<organism evidence="2 3">
    <name type="scientific">Sarocladium strictum</name>
    <name type="common">Black bundle disease fungus</name>
    <name type="synonym">Acremonium strictum</name>
    <dbReference type="NCBI Taxonomy" id="5046"/>
    <lineage>
        <taxon>Eukaryota</taxon>
        <taxon>Fungi</taxon>
        <taxon>Dikarya</taxon>
        <taxon>Ascomycota</taxon>
        <taxon>Pezizomycotina</taxon>
        <taxon>Sordariomycetes</taxon>
        <taxon>Hypocreomycetidae</taxon>
        <taxon>Hypocreales</taxon>
        <taxon>Sarocladiaceae</taxon>
        <taxon>Sarocladium</taxon>
    </lineage>
</organism>
<evidence type="ECO:0000313" key="3">
    <source>
        <dbReference type="Proteomes" id="UP001175261"/>
    </source>
</evidence>
<dbReference type="PANTHER" id="PTHR38123:SF6">
    <property type="entry name" value="CELL WALL SERINE-THREONINE-RICH GALACTOMANNOPROTEIN MP1 (AFU_ORTHOLOGUE AFUA_4G03240)"/>
    <property type="match status" value="1"/>
</dbReference>
<keyword evidence="3" id="KW-1185">Reference proteome</keyword>
<dbReference type="GO" id="GO:0005576">
    <property type="term" value="C:extracellular region"/>
    <property type="evidence" value="ECO:0007669"/>
    <property type="project" value="TreeGrafter"/>
</dbReference>
<sequence>MRVLATLAPVAVLVTQAVGQLSVIQGVLSGIQADVVAYGNAFTANNAASIGDTGDKLLATTTAGITTVQGATAVSLLDALSLRTSIQNLQNAVDVTYDNAVARQPAVEALGIAGDVHADFVAQRSTVAVLGAAIAAKVPASVRPLAQTYIDNIDASIAAAIEAYA</sequence>
<evidence type="ECO:0000313" key="2">
    <source>
        <dbReference type="EMBL" id="KAK0386860.1"/>
    </source>
</evidence>
<keyword evidence="1" id="KW-0732">Signal</keyword>
<dbReference type="InterPro" id="IPR021054">
    <property type="entry name" value="Cell_wall_mannoprotein_1"/>
</dbReference>
<feature type="chain" id="PRO_5041390594" description="Cell wall galactomannoprotein" evidence="1">
    <location>
        <begin position="20"/>
        <end position="165"/>
    </location>
</feature>
<name>A0AA39GGD7_SARSR</name>
<accession>A0AA39GGD7</accession>
<comment type="caution">
    <text evidence="2">The sequence shown here is derived from an EMBL/GenBank/DDBJ whole genome shotgun (WGS) entry which is preliminary data.</text>
</comment>
<dbReference type="Gene3D" id="1.20.1280.140">
    <property type="match status" value="1"/>
</dbReference>
<dbReference type="PANTHER" id="PTHR38123">
    <property type="entry name" value="CELL WALL SERINE-THREONINE-RICH GALACTOMANNOPROTEIN MP1 (AFU_ORTHOLOGUE AFUA_4G03240)"/>
    <property type="match status" value="1"/>
</dbReference>
<proteinExistence type="predicted"/>
<dbReference type="AlphaFoldDB" id="A0AA39GGD7"/>
<dbReference type="EMBL" id="JAPDFR010000004">
    <property type="protein sequence ID" value="KAK0386860.1"/>
    <property type="molecule type" value="Genomic_DNA"/>
</dbReference>
<gene>
    <name evidence="2" type="ORF">NLU13_5173</name>
</gene>
<feature type="signal peptide" evidence="1">
    <location>
        <begin position="1"/>
        <end position="19"/>
    </location>
</feature>
<dbReference type="Pfam" id="PF12296">
    <property type="entry name" value="HsbA"/>
    <property type="match status" value="1"/>
</dbReference>
<dbReference type="Proteomes" id="UP001175261">
    <property type="component" value="Unassembled WGS sequence"/>
</dbReference>
<reference evidence="2" key="1">
    <citation type="submission" date="2022-10" db="EMBL/GenBank/DDBJ databases">
        <title>Determination and structural analysis of whole genome sequence of Sarocladium strictum F4-1.</title>
        <authorList>
            <person name="Hu L."/>
            <person name="Jiang Y."/>
        </authorList>
    </citation>
    <scope>NUCLEOTIDE SEQUENCE</scope>
    <source>
        <strain evidence="2">F4-1</strain>
    </source>
</reference>
<protein>
    <recommendedName>
        <fullName evidence="4">Cell wall galactomannoprotein</fullName>
    </recommendedName>
</protein>
<evidence type="ECO:0000256" key="1">
    <source>
        <dbReference type="SAM" id="SignalP"/>
    </source>
</evidence>
<evidence type="ECO:0008006" key="4">
    <source>
        <dbReference type="Google" id="ProtNLM"/>
    </source>
</evidence>